<protein>
    <submittedName>
        <fullName evidence="3">Mucin-associated surface protein (MASP), putative</fullName>
    </submittedName>
</protein>
<feature type="compositionally biased region" description="Low complexity" evidence="1">
    <location>
        <begin position="102"/>
        <end position="113"/>
    </location>
</feature>
<evidence type="ECO:0000313" key="4">
    <source>
        <dbReference type="Proteomes" id="UP000007350"/>
    </source>
</evidence>
<feature type="compositionally biased region" description="Polar residues" evidence="1">
    <location>
        <begin position="189"/>
        <end position="203"/>
    </location>
</feature>
<name>K2M5Y8_TRYCR</name>
<feature type="compositionally biased region" description="Basic and acidic residues" evidence="1">
    <location>
        <begin position="51"/>
        <end position="69"/>
    </location>
</feature>
<comment type="caution">
    <text evidence="3">The sequence shown here is derived from an EMBL/GenBank/DDBJ whole genome shotgun (WGS) entry which is preliminary data.</text>
</comment>
<sequence length="357" mass="37365">MMMTCRLLCALLVLALCCCLSLCVRASELTDSSPDPTPQRELNVTDVMQKGTEKAPGLRDEAPKDEVGNDKQNNQGPLATLQEQPRDEDRVVVEVPKLNAAGPTITPGSTTPGNSVGLSYDASGPQGGTNPKEHLPVSAGTAINGQTPVSSEKISLANDNPKLPGLETHSPHNEGATGRSDAQNKRTEINTQVDENHTAQTSRQKIKMPNTTTTTTTSDAALKLSSKDDVTEQHAKHTDSSDSMNNATAGSSAETTASPISTSGSRDVQKNENEDDDDAQRPNSKETQEKLEAHNTSVASTENKTAPQTVRTVSSAQANVTATPADSDSSTAVSHTTSPLLLLFLAACTAAAAVVAA</sequence>
<evidence type="ECO:0000256" key="1">
    <source>
        <dbReference type="SAM" id="MobiDB-lite"/>
    </source>
</evidence>
<feature type="compositionally biased region" description="Basic and acidic residues" evidence="1">
    <location>
        <begin position="279"/>
        <end position="293"/>
    </location>
</feature>
<feature type="compositionally biased region" description="Low complexity" evidence="1">
    <location>
        <begin position="247"/>
        <end position="258"/>
    </location>
</feature>
<dbReference type="EMBL" id="AHKC01012217">
    <property type="protein sequence ID" value="EKF30333.1"/>
    <property type="molecule type" value="Genomic_DNA"/>
</dbReference>
<feature type="chain" id="PRO_5003863417" evidence="2">
    <location>
        <begin position="27"/>
        <end position="357"/>
    </location>
</feature>
<dbReference type="Pfam" id="PF01456">
    <property type="entry name" value="Mucin"/>
    <property type="match status" value="1"/>
</dbReference>
<feature type="compositionally biased region" description="Polar residues" evidence="1">
    <location>
        <begin position="141"/>
        <end position="153"/>
    </location>
</feature>
<feature type="signal peptide" evidence="2">
    <location>
        <begin position="1"/>
        <end position="26"/>
    </location>
</feature>
<gene>
    <name evidence="3" type="ORF">MOQ_005858</name>
</gene>
<feature type="compositionally biased region" description="Polar residues" evidence="1">
    <location>
        <begin position="70"/>
        <end position="83"/>
    </location>
</feature>
<organism evidence="3 4">
    <name type="scientific">Trypanosoma cruzi marinkellei</name>
    <dbReference type="NCBI Taxonomy" id="85056"/>
    <lineage>
        <taxon>Eukaryota</taxon>
        <taxon>Discoba</taxon>
        <taxon>Euglenozoa</taxon>
        <taxon>Kinetoplastea</taxon>
        <taxon>Metakinetoplastina</taxon>
        <taxon>Trypanosomatida</taxon>
        <taxon>Trypanosomatidae</taxon>
        <taxon>Trypanosoma</taxon>
        <taxon>Schizotrypanum</taxon>
    </lineage>
</organism>
<dbReference type="Proteomes" id="UP000007350">
    <property type="component" value="Unassembled WGS sequence"/>
</dbReference>
<feature type="compositionally biased region" description="Basic and acidic residues" evidence="1">
    <location>
        <begin position="225"/>
        <end position="240"/>
    </location>
</feature>
<keyword evidence="2" id="KW-0732">Signal</keyword>
<proteinExistence type="predicted"/>
<dbReference type="AlphaFoldDB" id="K2M5Y8"/>
<dbReference type="InterPro" id="IPR000458">
    <property type="entry name" value="Tryp_mucin"/>
</dbReference>
<keyword evidence="4" id="KW-1185">Reference proteome</keyword>
<reference evidence="3 4" key="1">
    <citation type="journal article" date="2012" name="BMC Genomics">
        <title>Comparative genomic analysis of human infective Trypanosoma cruzi lineages with the bat-restricted subspecies T. cruzi marinkellei.</title>
        <authorList>
            <person name="Franzen O."/>
            <person name="Talavera-Lopez C."/>
            <person name="Ochaya S."/>
            <person name="Butler C.E."/>
            <person name="Messenger L.A."/>
            <person name="Lewis M.D."/>
            <person name="Llewellyn M.S."/>
            <person name="Marinkelle C.J."/>
            <person name="Tyler K.M."/>
            <person name="Miles M.A."/>
            <person name="Andersson B."/>
        </authorList>
    </citation>
    <scope>NUCLEOTIDE SEQUENCE [LARGE SCALE GENOMIC DNA]</scope>
    <source>
        <strain evidence="3 4">B7</strain>
    </source>
</reference>
<feature type="compositionally biased region" description="Polar residues" evidence="1">
    <location>
        <begin position="294"/>
        <end position="333"/>
    </location>
</feature>
<feature type="region of interest" description="Disordered" evidence="1">
    <location>
        <begin position="29"/>
        <end position="333"/>
    </location>
</feature>
<accession>K2M5Y8</accession>
<evidence type="ECO:0000313" key="3">
    <source>
        <dbReference type="EMBL" id="EKF30333.1"/>
    </source>
</evidence>
<evidence type="ECO:0000256" key="2">
    <source>
        <dbReference type="SAM" id="SignalP"/>
    </source>
</evidence>